<reference evidence="2" key="1">
    <citation type="submission" date="2014-08" db="EMBL/GenBank/DDBJ databases">
        <authorList>
            <person name="Moulin L."/>
        </authorList>
    </citation>
    <scope>NUCLEOTIDE SEQUENCE [LARGE SCALE GENOMIC DNA]</scope>
</reference>
<dbReference type="AlphaFoldDB" id="A0A090EAB6"/>
<protein>
    <submittedName>
        <fullName evidence="1">Uncharacterized protein</fullName>
    </submittedName>
</protein>
<sequence>MVDLVGTCPKSFWHEWIAEGDPAGSKWSGETWGWFTGHSLIQSIQRGDRFYVVAFGRLRGYAPVTSVHLSPTGKGGAILRQGDAVAVTINMPTPGFRGLRERWWPREIEIPFPNWRVP</sequence>
<accession>A0A090EAB6</accession>
<dbReference type="EMBL" id="CCMZ01000056">
    <property type="protein sequence ID" value="CDX26914.1"/>
    <property type="molecule type" value="Genomic_DNA"/>
</dbReference>
<proteinExistence type="predicted"/>
<evidence type="ECO:0000313" key="1">
    <source>
        <dbReference type="EMBL" id="CDX26914.1"/>
    </source>
</evidence>
<organism evidence="1 2">
    <name type="scientific">Mesorhizobium plurifarium</name>
    <dbReference type="NCBI Taxonomy" id="69974"/>
    <lineage>
        <taxon>Bacteria</taxon>
        <taxon>Pseudomonadati</taxon>
        <taxon>Pseudomonadota</taxon>
        <taxon>Alphaproteobacteria</taxon>
        <taxon>Hyphomicrobiales</taxon>
        <taxon>Phyllobacteriaceae</taxon>
        <taxon>Mesorhizobium</taxon>
    </lineage>
</organism>
<keyword evidence="2" id="KW-1185">Reference proteome</keyword>
<name>A0A090EAB6_MESPL</name>
<dbReference type="Proteomes" id="UP000045285">
    <property type="component" value="Unassembled WGS sequence"/>
</dbReference>
<gene>
    <name evidence="1" type="ORF">MPL3356_60616</name>
</gene>
<evidence type="ECO:0000313" key="2">
    <source>
        <dbReference type="Proteomes" id="UP000045285"/>
    </source>
</evidence>